<dbReference type="RefSeq" id="WP_131852476.1">
    <property type="nucleotide sequence ID" value="NZ_SKFH01000020.1"/>
</dbReference>
<reference evidence="1 2" key="1">
    <citation type="submission" date="2019-03" db="EMBL/GenBank/DDBJ databases">
        <authorList>
            <person name="Kim M.K.M."/>
        </authorList>
    </citation>
    <scope>NUCLEOTIDE SEQUENCE [LARGE SCALE GENOMIC DNA]</scope>
    <source>
        <strain evidence="1 2">17J68-15</strain>
    </source>
</reference>
<evidence type="ECO:0008006" key="3">
    <source>
        <dbReference type="Google" id="ProtNLM"/>
    </source>
</evidence>
<evidence type="ECO:0000313" key="1">
    <source>
        <dbReference type="EMBL" id="TCZ69597.1"/>
    </source>
</evidence>
<dbReference type="AlphaFoldDB" id="A0A4R4DZ37"/>
<organism evidence="1 2">
    <name type="scientific">Flaviaesturariibacter aridisoli</name>
    <dbReference type="NCBI Taxonomy" id="2545761"/>
    <lineage>
        <taxon>Bacteria</taxon>
        <taxon>Pseudomonadati</taxon>
        <taxon>Bacteroidota</taxon>
        <taxon>Chitinophagia</taxon>
        <taxon>Chitinophagales</taxon>
        <taxon>Chitinophagaceae</taxon>
        <taxon>Flaviaestuariibacter</taxon>
    </lineage>
</organism>
<gene>
    <name evidence="1" type="ORF">E0486_12270</name>
</gene>
<dbReference type="Gene3D" id="2.30.110.10">
    <property type="entry name" value="Electron Transport, Fmn-binding Protein, Chain A"/>
    <property type="match status" value="1"/>
</dbReference>
<keyword evidence="2" id="KW-1185">Reference proteome</keyword>
<dbReference type="OrthoDB" id="666433at2"/>
<evidence type="ECO:0000313" key="2">
    <source>
        <dbReference type="Proteomes" id="UP000295164"/>
    </source>
</evidence>
<dbReference type="Proteomes" id="UP000295164">
    <property type="component" value="Unassembled WGS sequence"/>
</dbReference>
<sequence>MPLSQHAPQQLAFLQEKIRLIGSAIFFNQSDAVLKLPTSLVSILKTDEYGYVWFFVKKPNQEVKQFEQDIPVRLDFFRKGVDCFLQVSGKGWMVTDPEEMYAFLEMNEDINPQVFQDMVLVKVKMQKAEFYETAPARHSWWQHALNYVTALFRPTGSVGSNTFFPAS</sequence>
<protein>
    <recommendedName>
        <fullName evidence="3">General stress protein FMN-binding split barrel domain-containing protein</fullName>
    </recommendedName>
</protein>
<dbReference type="EMBL" id="SKFH01000020">
    <property type="protein sequence ID" value="TCZ69597.1"/>
    <property type="molecule type" value="Genomic_DNA"/>
</dbReference>
<comment type="caution">
    <text evidence="1">The sequence shown here is derived from an EMBL/GenBank/DDBJ whole genome shotgun (WGS) entry which is preliminary data.</text>
</comment>
<proteinExistence type="predicted"/>
<accession>A0A4R4DZ37</accession>
<dbReference type="SUPFAM" id="SSF50475">
    <property type="entry name" value="FMN-binding split barrel"/>
    <property type="match status" value="1"/>
</dbReference>
<name>A0A4R4DZ37_9BACT</name>
<dbReference type="InterPro" id="IPR012349">
    <property type="entry name" value="Split_barrel_FMN-bd"/>
</dbReference>